<proteinExistence type="predicted"/>
<feature type="compositionally biased region" description="Polar residues" evidence="1">
    <location>
        <begin position="191"/>
        <end position="202"/>
    </location>
</feature>
<dbReference type="RefSeq" id="XP_011392214.1">
    <property type="nucleotide sequence ID" value="XM_011393912.1"/>
</dbReference>
<evidence type="ECO:0000313" key="2">
    <source>
        <dbReference type="EMBL" id="KIS66111.1"/>
    </source>
</evidence>
<evidence type="ECO:0000313" key="3">
    <source>
        <dbReference type="Proteomes" id="UP000000561"/>
    </source>
</evidence>
<accession>A0A0D1DQ75</accession>
<dbReference type="VEuPathDB" id="FungiDB:UMAG_05852"/>
<dbReference type="EMBL" id="CM003159">
    <property type="protein sequence ID" value="KIS66111.1"/>
    <property type="molecule type" value="Genomic_DNA"/>
</dbReference>
<sequence>MAARPTIFLTASSTAPATWALFDAPHLLFLARLSAYISTHLSPPVSHTSAAWAVQQQPCSQKGAPTPPFSGFALHCSSVCHLHSASSCLAQDADWPSELNPGLVLARGRLCQFFHSEPFSNRRRVRSSPPVPDVISAALSTSSLHSIPPCSENRPAHRGNPDSGRAAWSSSPTPSSPNSSWPPLSGDSARVGSQGSPRSSLPSRALDCSTRPPLCAKSELEFITGNSHPNHTQLQIRHVALLLTSRRTLILDGATTQASGTALSRSLSPAQPVLLPFVAVNPLPPRGPTTAPPLLVIVFFLRSLQATAPSARFKITTSASLSHTRLSLDLDTSVDRRCEKTDAPSSTSYFCLLPPNSP</sequence>
<dbReference type="AlphaFoldDB" id="A0A0D1DQ75"/>
<protein>
    <submittedName>
        <fullName evidence="2">Uncharacterized protein</fullName>
    </submittedName>
</protein>
<gene>
    <name evidence="2" type="ORF">UMAG_05852</name>
</gene>
<feature type="region of interest" description="Disordered" evidence="1">
    <location>
        <begin position="145"/>
        <end position="208"/>
    </location>
</feature>
<organism evidence="2 3">
    <name type="scientific">Mycosarcoma maydis</name>
    <name type="common">Corn smut fungus</name>
    <name type="synonym">Ustilago maydis</name>
    <dbReference type="NCBI Taxonomy" id="5270"/>
    <lineage>
        <taxon>Eukaryota</taxon>
        <taxon>Fungi</taxon>
        <taxon>Dikarya</taxon>
        <taxon>Basidiomycota</taxon>
        <taxon>Ustilaginomycotina</taxon>
        <taxon>Ustilaginomycetes</taxon>
        <taxon>Ustilaginales</taxon>
        <taxon>Ustilaginaceae</taxon>
        <taxon>Mycosarcoma</taxon>
    </lineage>
</organism>
<evidence type="ECO:0000256" key="1">
    <source>
        <dbReference type="SAM" id="MobiDB-lite"/>
    </source>
</evidence>
<dbReference type="InParanoid" id="A0A0D1DQ75"/>
<dbReference type="GeneID" id="23565628"/>
<dbReference type="Proteomes" id="UP000000561">
    <property type="component" value="Chromosome 20"/>
</dbReference>
<dbReference type="KEGG" id="uma:UMAG_05852"/>
<reference evidence="2 3" key="1">
    <citation type="journal article" date="2006" name="Nature">
        <title>Insights from the genome of the biotrophic fungal plant pathogen Ustilago maydis.</title>
        <authorList>
            <person name="Kamper J."/>
            <person name="Kahmann R."/>
            <person name="Bolker M."/>
            <person name="Ma L.J."/>
            <person name="Brefort T."/>
            <person name="Saville B.J."/>
            <person name="Banuett F."/>
            <person name="Kronstad J.W."/>
            <person name="Gold S.E."/>
            <person name="Muller O."/>
            <person name="Perlin M.H."/>
            <person name="Wosten H.A."/>
            <person name="de Vries R."/>
            <person name="Ruiz-Herrera J."/>
            <person name="Reynaga-Pena C.G."/>
            <person name="Snetselaar K."/>
            <person name="McCann M."/>
            <person name="Perez-Martin J."/>
            <person name="Feldbrugge M."/>
            <person name="Basse C.W."/>
            <person name="Steinberg G."/>
            <person name="Ibeas J.I."/>
            <person name="Holloman W."/>
            <person name="Guzman P."/>
            <person name="Farman M."/>
            <person name="Stajich J.E."/>
            <person name="Sentandreu R."/>
            <person name="Gonzalez-Prieto J.M."/>
            <person name="Kennell J.C."/>
            <person name="Molina L."/>
            <person name="Schirawski J."/>
            <person name="Mendoza-Mendoza A."/>
            <person name="Greilinger D."/>
            <person name="Munch K."/>
            <person name="Rossel N."/>
            <person name="Scherer M."/>
            <person name="Vranes M."/>
            <person name="Ladendorf O."/>
            <person name="Vincon V."/>
            <person name="Fuchs U."/>
            <person name="Sandrock B."/>
            <person name="Meng S."/>
            <person name="Ho E.C."/>
            <person name="Cahill M.J."/>
            <person name="Boyce K.J."/>
            <person name="Klose J."/>
            <person name="Klosterman S.J."/>
            <person name="Deelstra H.J."/>
            <person name="Ortiz-Castellanos L."/>
            <person name="Li W."/>
            <person name="Sanchez-Alonso P."/>
            <person name="Schreier P.H."/>
            <person name="Hauser-Hahn I."/>
            <person name="Vaupel M."/>
            <person name="Koopmann E."/>
            <person name="Friedrich G."/>
            <person name="Voss H."/>
            <person name="Schluter T."/>
            <person name="Margolis J."/>
            <person name="Platt D."/>
            <person name="Swimmer C."/>
            <person name="Gnirke A."/>
            <person name="Chen F."/>
            <person name="Vysotskaia V."/>
            <person name="Mannhaupt G."/>
            <person name="Guldener U."/>
            <person name="Munsterkotter M."/>
            <person name="Haase D."/>
            <person name="Oesterheld M."/>
            <person name="Mewes H.W."/>
            <person name="Mauceli E.W."/>
            <person name="DeCaprio D."/>
            <person name="Wade C.M."/>
            <person name="Butler J."/>
            <person name="Young S."/>
            <person name="Jaffe D.B."/>
            <person name="Calvo S."/>
            <person name="Nusbaum C."/>
            <person name="Galagan J."/>
            <person name="Birren B.W."/>
        </authorList>
    </citation>
    <scope>NUCLEOTIDE SEQUENCE [LARGE SCALE GENOMIC DNA]</scope>
    <source>
        <strain evidence="3">DSM 14603 / FGSC 9021 / UM521</strain>
    </source>
</reference>
<feature type="compositionally biased region" description="Low complexity" evidence="1">
    <location>
        <begin position="169"/>
        <end position="185"/>
    </location>
</feature>
<keyword evidence="3" id="KW-1185">Reference proteome</keyword>
<name>A0A0D1DQ75_MYCMD</name>